<feature type="coiled-coil region" evidence="1">
    <location>
        <begin position="457"/>
        <end position="505"/>
    </location>
</feature>
<reference evidence="2 3" key="1">
    <citation type="submission" date="2023-07" db="EMBL/GenBank/DDBJ databases">
        <title>Bacillus lucianemedeirus sp. nov, a new species isolated from an immunobiological production facility.</title>
        <authorList>
            <person name="Costa L.V."/>
            <person name="Miranda R.V.S.L."/>
            <person name="Brandao M.L.L."/>
            <person name="Reis C.M.F."/>
            <person name="Frazao A.M."/>
            <person name="Cruz F.V."/>
            <person name="Baio P.V.P."/>
            <person name="Veras J.F.C."/>
            <person name="Ramos J.N."/>
            <person name="Vieira V."/>
        </authorList>
    </citation>
    <scope>NUCLEOTIDE SEQUENCE [LARGE SCALE GENOMIC DNA]</scope>
    <source>
        <strain evidence="2 3">B190/17</strain>
    </source>
</reference>
<keyword evidence="3" id="KW-1185">Reference proteome</keyword>
<evidence type="ECO:0000313" key="2">
    <source>
        <dbReference type="EMBL" id="MFK2825112.1"/>
    </source>
</evidence>
<evidence type="ECO:0000256" key="1">
    <source>
        <dbReference type="SAM" id="Coils"/>
    </source>
</evidence>
<proteinExistence type="predicted"/>
<gene>
    <name evidence="2" type="ORF">QYG89_05345</name>
</gene>
<dbReference type="EMBL" id="JAUIYO010000002">
    <property type="protein sequence ID" value="MFK2825112.1"/>
    <property type="molecule type" value="Genomic_DNA"/>
</dbReference>
<organism evidence="2 3">
    <name type="scientific">Bacillus lumedeiriae</name>
    <dbReference type="NCBI Taxonomy" id="3058829"/>
    <lineage>
        <taxon>Bacteria</taxon>
        <taxon>Bacillati</taxon>
        <taxon>Bacillota</taxon>
        <taxon>Bacilli</taxon>
        <taxon>Bacillales</taxon>
        <taxon>Bacillaceae</taxon>
        <taxon>Bacillus</taxon>
    </lineage>
</organism>
<sequence>MIEGRQLAHSLVSLKGTHLRFVYVMLHDLNFWDLISSKTKELVSREQSAHFYNWIKREADKLNVVEDHELQLDLLLELSRALKLPMRSLDDHYRTIRQCEEIIEEMFQQLQKQYKGFSQTFERFPASNQTEFLVHWEMTELYSHINARQQKEEKELPSMIWVEEILSFIQRLPSYQQEQIKQQMHIDEWTTSELEKSLMEDTFLVFTAIVEKTGFGFYKYLLQCFSSESPSASQESQEPAYFSWMTNPDLLLSLIFKSGGLFYRYQNILFNKGLLPVVLLETILPYLADSRTESEDHEELAVITHSWNKRLINYKKMLRSVNEMVQKQNDWKKGLAILKEELKEEEAAFVQIDTYNKQLYHQLTQLLKKDPARPYFGELSVKNNRLQESLMKLEVKLAKQQNAKRGVIKSVSSFIKSGYYQTEKVQLEKKIDKVFNEMTLLVLEKYHDYEPQLIYEIHRSNDQLAEVDRNKQEIQRKIEKFEEKLAEVKRQEKEMRENISAAEKRTYGLSQIYRSEMEKETTSYVNHP</sequence>
<evidence type="ECO:0000313" key="3">
    <source>
        <dbReference type="Proteomes" id="UP001619911"/>
    </source>
</evidence>
<accession>A0ABW8I6P2</accession>
<dbReference type="Proteomes" id="UP001619911">
    <property type="component" value="Unassembled WGS sequence"/>
</dbReference>
<protein>
    <submittedName>
        <fullName evidence="2">Uncharacterized protein</fullName>
    </submittedName>
</protein>
<name>A0ABW8I6P2_9BACI</name>
<keyword evidence="1" id="KW-0175">Coiled coil</keyword>
<dbReference type="RefSeq" id="WP_404315326.1">
    <property type="nucleotide sequence ID" value="NZ_JAUIYO010000002.1"/>
</dbReference>
<comment type="caution">
    <text evidence="2">The sequence shown here is derived from an EMBL/GenBank/DDBJ whole genome shotgun (WGS) entry which is preliminary data.</text>
</comment>